<keyword evidence="7 8" id="KW-0066">ATP synthesis</keyword>
<evidence type="ECO:0000256" key="4">
    <source>
        <dbReference type="ARBA" id="ARBA00023065"/>
    </source>
</evidence>
<protein>
    <recommendedName>
        <fullName evidence="8">ATP synthase subunit delta</fullName>
    </recommendedName>
    <alternativeName>
        <fullName evidence="8">ATP synthase F(1) sector subunit delta</fullName>
    </alternativeName>
    <alternativeName>
        <fullName evidence="8">F-type ATPase subunit delta</fullName>
        <shortName evidence="8">F-ATPase subunit delta</shortName>
    </alternativeName>
</protein>
<name>A0A1S7PCS9_AGRTU</name>
<keyword evidence="2 8" id="KW-0813">Transport</keyword>
<proteinExistence type="inferred from homology"/>
<dbReference type="NCBIfam" id="TIGR01145">
    <property type="entry name" value="ATP_synt_delta"/>
    <property type="match status" value="1"/>
</dbReference>
<dbReference type="Pfam" id="PF00213">
    <property type="entry name" value="OSCP"/>
    <property type="match status" value="1"/>
</dbReference>
<comment type="function">
    <text evidence="8">F(1)F(0) ATP synthase produces ATP from ADP in the presence of a proton or sodium gradient. F-type ATPases consist of two structural domains, F(1) containing the extramembraneous catalytic core and F(0) containing the membrane proton channel, linked together by a central stalk and a peripheral stalk. During catalysis, ATP synthesis in the catalytic domain of F(1) is coupled via a rotary mechanism of the central stalk subunits to proton translocation.</text>
</comment>
<dbReference type="SUPFAM" id="SSF47928">
    <property type="entry name" value="N-terminal domain of the delta subunit of the F1F0-ATP synthase"/>
    <property type="match status" value="1"/>
</dbReference>
<dbReference type="GO" id="GO:0016787">
    <property type="term" value="F:hydrolase activity"/>
    <property type="evidence" value="ECO:0007669"/>
    <property type="project" value="UniProtKB-KW"/>
</dbReference>
<evidence type="ECO:0000256" key="3">
    <source>
        <dbReference type="ARBA" id="ARBA00022781"/>
    </source>
</evidence>
<evidence type="ECO:0000256" key="1">
    <source>
        <dbReference type="ARBA" id="ARBA00004370"/>
    </source>
</evidence>
<dbReference type="EMBL" id="FBWC01000009">
    <property type="protein sequence ID" value="CUX19503.1"/>
    <property type="molecule type" value="Genomic_DNA"/>
</dbReference>
<evidence type="ECO:0000313" key="9">
    <source>
        <dbReference type="EMBL" id="CUX19503.1"/>
    </source>
</evidence>
<evidence type="ECO:0000256" key="8">
    <source>
        <dbReference type="HAMAP-Rule" id="MF_01416"/>
    </source>
</evidence>
<dbReference type="Gene3D" id="1.10.520.20">
    <property type="entry name" value="N-terminal domain of the delta subunit of the F1F0-ATP synthase"/>
    <property type="match status" value="1"/>
</dbReference>
<gene>
    <name evidence="8 9" type="primary">atpH</name>
    <name evidence="9" type="ORF">AGR4C_Cc170074</name>
</gene>
<comment type="function">
    <text evidence="8">This protein is part of the stalk that links CF(0) to CF(1). It either transmits conformational changes from CF(0) to CF(1) or is implicated in proton conduction.</text>
</comment>
<dbReference type="GeneID" id="97365367"/>
<dbReference type="NCBIfam" id="NF004402">
    <property type="entry name" value="PRK05758.2-2"/>
    <property type="match status" value="1"/>
</dbReference>
<dbReference type="InterPro" id="IPR000711">
    <property type="entry name" value="ATPase_OSCP/dsu"/>
</dbReference>
<keyword evidence="3 8" id="KW-0375">Hydrogen ion transport</keyword>
<evidence type="ECO:0000256" key="6">
    <source>
        <dbReference type="ARBA" id="ARBA00023196"/>
    </source>
</evidence>
<accession>A0A1S7PCS9</accession>
<keyword evidence="5 8" id="KW-0472">Membrane</keyword>
<organism evidence="9 10">
    <name type="scientific">Agrobacterium tumefaciens str. Kerr 14</name>
    <dbReference type="NCBI Taxonomy" id="1183424"/>
    <lineage>
        <taxon>Bacteria</taxon>
        <taxon>Pseudomonadati</taxon>
        <taxon>Pseudomonadota</taxon>
        <taxon>Alphaproteobacteria</taxon>
        <taxon>Hyphomicrobiales</taxon>
        <taxon>Rhizobiaceae</taxon>
        <taxon>Rhizobium/Agrobacterium group</taxon>
        <taxon>Agrobacterium</taxon>
        <taxon>Agrobacterium tumefaciens complex</taxon>
    </lineage>
</organism>
<dbReference type="InterPro" id="IPR026015">
    <property type="entry name" value="ATP_synth_OSCP/delta_N_sf"/>
</dbReference>
<keyword evidence="6 8" id="KW-0139">CF(1)</keyword>
<evidence type="ECO:0000256" key="7">
    <source>
        <dbReference type="ARBA" id="ARBA00023310"/>
    </source>
</evidence>
<sequence length="188" mass="19621">MPVADTSHGTSGVAERYASSLFELALEAGAVEAVGADLDRFGALLDGSDDLKRLVASPVFSAEDQFKAITAICEKAGLAGLAVNFLKVVANNRRLFAVPGMIRAYRSIAAAHRGEITAEVTSAHALDEAQETELKAALKSVTGKDVTVSVTVDPSILGGLIVKVGSRQIDTSLRTKLSTLKLALKEVG</sequence>
<dbReference type="NCBIfam" id="NF004406">
    <property type="entry name" value="PRK05758.3-2"/>
    <property type="match status" value="1"/>
</dbReference>
<dbReference type="GO" id="GO:0046933">
    <property type="term" value="F:proton-transporting ATP synthase activity, rotational mechanism"/>
    <property type="evidence" value="ECO:0007669"/>
    <property type="project" value="UniProtKB-UniRule"/>
</dbReference>
<dbReference type="PANTHER" id="PTHR11910">
    <property type="entry name" value="ATP SYNTHASE DELTA CHAIN"/>
    <property type="match status" value="1"/>
</dbReference>
<dbReference type="RefSeq" id="WP_173739219.1">
    <property type="nucleotide sequence ID" value="NZ_LT009730.1"/>
</dbReference>
<dbReference type="InterPro" id="IPR020781">
    <property type="entry name" value="ATPase_OSCP/d_CS"/>
</dbReference>
<dbReference type="PROSITE" id="PS00389">
    <property type="entry name" value="ATPASE_DELTA"/>
    <property type="match status" value="1"/>
</dbReference>
<dbReference type="AlphaFoldDB" id="A0A1S7PCS9"/>
<keyword evidence="4 8" id="KW-0406">Ion transport</keyword>
<comment type="subcellular location">
    <subcellularLocation>
        <location evidence="8">Cell membrane</location>
        <topology evidence="8">Peripheral membrane protein</topology>
    </subcellularLocation>
    <subcellularLocation>
        <location evidence="1">Membrane</location>
    </subcellularLocation>
</comment>
<dbReference type="GO" id="GO:0005886">
    <property type="term" value="C:plasma membrane"/>
    <property type="evidence" value="ECO:0007669"/>
    <property type="project" value="UniProtKB-SubCell"/>
</dbReference>
<keyword evidence="8" id="KW-1003">Cell membrane</keyword>
<dbReference type="PRINTS" id="PR00125">
    <property type="entry name" value="ATPASEDELTA"/>
</dbReference>
<dbReference type="Proteomes" id="UP000191897">
    <property type="component" value="Unassembled WGS sequence"/>
</dbReference>
<dbReference type="GO" id="GO:0045259">
    <property type="term" value="C:proton-transporting ATP synthase complex"/>
    <property type="evidence" value="ECO:0007669"/>
    <property type="project" value="UniProtKB-KW"/>
</dbReference>
<comment type="similarity">
    <text evidence="8">Belongs to the ATPase delta chain family.</text>
</comment>
<evidence type="ECO:0000256" key="5">
    <source>
        <dbReference type="ARBA" id="ARBA00023136"/>
    </source>
</evidence>
<evidence type="ECO:0000256" key="2">
    <source>
        <dbReference type="ARBA" id="ARBA00022448"/>
    </source>
</evidence>
<dbReference type="HAMAP" id="MF_01416">
    <property type="entry name" value="ATP_synth_delta_bact"/>
    <property type="match status" value="1"/>
</dbReference>
<evidence type="ECO:0000313" key="10">
    <source>
        <dbReference type="Proteomes" id="UP000191897"/>
    </source>
</evidence>
<reference evidence="9 10" key="1">
    <citation type="submission" date="2016-01" db="EMBL/GenBank/DDBJ databases">
        <authorList>
            <person name="Oliw E.H."/>
        </authorList>
    </citation>
    <scope>NUCLEOTIDE SEQUENCE [LARGE SCALE GENOMIC DNA]</scope>
    <source>
        <strain evidence="9 10">Kerr 14</strain>
    </source>
</reference>
<keyword evidence="9" id="KW-0378">Hydrolase</keyword>